<organism evidence="2 3">
    <name type="scientific">Pyrus ussuriensis x Pyrus communis</name>
    <dbReference type="NCBI Taxonomy" id="2448454"/>
    <lineage>
        <taxon>Eukaryota</taxon>
        <taxon>Viridiplantae</taxon>
        <taxon>Streptophyta</taxon>
        <taxon>Embryophyta</taxon>
        <taxon>Tracheophyta</taxon>
        <taxon>Spermatophyta</taxon>
        <taxon>Magnoliopsida</taxon>
        <taxon>eudicotyledons</taxon>
        <taxon>Gunneridae</taxon>
        <taxon>Pentapetalae</taxon>
        <taxon>rosids</taxon>
        <taxon>fabids</taxon>
        <taxon>Rosales</taxon>
        <taxon>Rosaceae</taxon>
        <taxon>Amygdaloideae</taxon>
        <taxon>Maleae</taxon>
        <taxon>Pyrus</taxon>
    </lineage>
</organism>
<evidence type="ECO:0000313" key="3">
    <source>
        <dbReference type="Proteomes" id="UP000327157"/>
    </source>
</evidence>
<dbReference type="EMBL" id="SMOL01000695">
    <property type="protein sequence ID" value="KAB2603689.1"/>
    <property type="molecule type" value="Genomic_DNA"/>
</dbReference>
<evidence type="ECO:0000256" key="1">
    <source>
        <dbReference type="SAM" id="MobiDB-lite"/>
    </source>
</evidence>
<keyword evidence="3" id="KW-1185">Reference proteome</keyword>
<gene>
    <name evidence="2" type="ORF">D8674_004694</name>
</gene>
<comment type="caution">
    <text evidence="2">The sequence shown here is derived from an EMBL/GenBank/DDBJ whole genome shotgun (WGS) entry which is preliminary data.</text>
</comment>
<accession>A0A5N5FKL4</accession>
<feature type="region of interest" description="Disordered" evidence="1">
    <location>
        <begin position="97"/>
        <end position="119"/>
    </location>
</feature>
<dbReference type="Proteomes" id="UP000327157">
    <property type="component" value="Chromosome 10"/>
</dbReference>
<protein>
    <submittedName>
        <fullName evidence="2">Uncharacterized protein</fullName>
    </submittedName>
</protein>
<sequence length="176" mass="19279">MKKSNEKWKSSSESEIRIKSLPVNGGNVENLERFANKNEEEEAKGLRPQNPREQSELRMKRHVVMGLLLSQSSRGGNETSQSIVKEGEKIKLIQESYDENSSSDSLVHVSSSSQSISRTEELKIRVKDDIPHGKNEAVLVSIGLSVGRALPRKLLGSCPESIGIGSNGSVHLDGNS</sequence>
<feature type="compositionally biased region" description="Low complexity" evidence="1">
    <location>
        <begin position="102"/>
        <end position="117"/>
    </location>
</feature>
<reference evidence="2 3" key="1">
    <citation type="submission" date="2019-09" db="EMBL/GenBank/DDBJ databases">
        <authorList>
            <person name="Ou C."/>
        </authorList>
    </citation>
    <scope>NUCLEOTIDE SEQUENCE [LARGE SCALE GENOMIC DNA]</scope>
    <source>
        <strain evidence="2">S2</strain>
        <tissue evidence="2">Leaf</tissue>
    </source>
</reference>
<reference evidence="3" key="2">
    <citation type="submission" date="2019-10" db="EMBL/GenBank/DDBJ databases">
        <title>A de novo genome assembly of a pear dwarfing rootstock.</title>
        <authorList>
            <person name="Wang F."/>
            <person name="Wang J."/>
            <person name="Li S."/>
            <person name="Zhang Y."/>
            <person name="Fang M."/>
            <person name="Ma L."/>
            <person name="Zhao Y."/>
            <person name="Jiang S."/>
        </authorList>
    </citation>
    <scope>NUCLEOTIDE SEQUENCE [LARGE SCALE GENOMIC DNA]</scope>
</reference>
<feature type="region of interest" description="Disordered" evidence="1">
    <location>
        <begin position="20"/>
        <end position="58"/>
    </location>
</feature>
<evidence type="ECO:0000313" key="2">
    <source>
        <dbReference type="EMBL" id="KAB2603689.1"/>
    </source>
</evidence>
<name>A0A5N5FKL4_9ROSA</name>
<proteinExistence type="predicted"/>
<reference evidence="2 3" key="3">
    <citation type="submission" date="2019-11" db="EMBL/GenBank/DDBJ databases">
        <title>A de novo genome assembly of a pear dwarfing rootstock.</title>
        <authorList>
            <person name="Wang F."/>
            <person name="Wang J."/>
            <person name="Li S."/>
            <person name="Zhang Y."/>
            <person name="Fang M."/>
            <person name="Ma L."/>
            <person name="Zhao Y."/>
            <person name="Jiang S."/>
        </authorList>
    </citation>
    <scope>NUCLEOTIDE SEQUENCE [LARGE SCALE GENOMIC DNA]</scope>
    <source>
        <strain evidence="2">S2</strain>
        <tissue evidence="2">Leaf</tissue>
    </source>
</reference>
<dbReference type="AlphaFoldDB" id="A0A5N5FKL4"/>